<evidence type="ECO:0000313" key="1">
    <source>
        <dbReference type="EMBL" id="RDU22303.1"/>
    </source>
</evidence>
<evidence type="ECO:0000313" key="2">
    <source>
        <dbReference type="Proteomes" id="UP000255036"/>
    </source>
</evidence>
<dbReference type="Proteomes" id="UP000255036">
    <property type="component" value="Unassembled WGS sequence"/>
</dbReference>
<protein>
    <submittedName>
        <fullName evidence="1">Uncharacterized protein</fullName>
    </submittedName>
</protein>
<dbReference type="OrthoDB" id="9816549at2"/>
<organism evidence="1 2">
    <name type="scientific">Anaerosacchariphilus polymeriproducens</name>
    <dbReference type="NCBI Taxonomy" id="1812858"/>
    <lineage>
        <taxon>Bacteria</taxon>
        <taxon>Bacillati</taxon>
        <taxon>Bacillota</taxon>
        <taxon>Clostridia</taxon>
        <taxon>Lachnospirales</taxon>
        <taxon>Lachnospiraceae</taxon>
        <taxon>Anaerosacchariphilus</taxon>
    </lineage>
</organism>
<comment type="caution">
    <text evidence="1">The sequence shown here is derived from an EMBL/GenBank/DDBJ whole genome shotgun (WGS) entry which is preliminary data.</text>
</comment>
<sequence>MNGADEIISSMKANGWKGDPIDVIKMSDGKLTTIDNTRVVAAREAGIDAQAIIHDANELLPENLIDRFTTKKGVPKTWGEAIELRIGKQKSSFRNNNPFGADTMERIGK</sequence>
<dbReference type="EMBL" id="QRCT01000050">
    <property type="protein sequence ID" value="RDU22303.1"/>
    <property type="molecule type" value="Genomic_DNA"/>
</dbReference>
<reference evidence="1 2" key="1">
    <citation type="submission" date="2018-07" db="EMBL/GenBank/DDBJ databases">
        <title>Anaerosacharophilus polymeroproducens gen. nov. sp. nov., an anaerobic bacterium isolated from salt field.</title>
        <authorList>
            <person name="Kim W."/>
            <person name="Yang S.-H."/>
            <person name="Oh J."/>
            <person name="Lee J.-H."/>
            <person name="Kwon K.K."/>
        </authorList>
    </citation>
    <scope>NUCLEOTIDE SEQUENCE [LARGE SCALE GENOMIC DNA]</scope>
    <source>
        <strain evidence="1 2">MCWD5</strain>
    </source>
</reference>
<proteinExistence type="predicted"/>
<name>A0A371ARV5_9FIRM</name>
<gene>
    <name evidence="1" type="ORF">DWV06_17195</name>
</gene>
<accession>A0A371ARV5</accession>
<dbReference type="AlphaFoldDB" id="A0A371ARV5"/>
<keyword evidence="2" id="KW-1185">Reference proteome</keyword>